<proteinExistence type="predicted"/>
<gene>
    <name evidence="1" type="ORF">ROZALSC1DRAFT_5398</name>
</gene>
<dbReference type="EMBL" id="ML007580">
    <property type="protein sequence ID" value="RKP15828.1"/>
    <property type="molecule type" value="Genomic_DNA"/>
</dbReference>
<dbReference type="Proteomes" id="UP000281549">
    <property type="component" value="Unassembled WGS sequence"/>
</dbReference>
<evidence type="ECO:0000313" key="2">
    <source>
        <dbReference type="Proteomes" id="UP000281549"/>
    </source>
</evidence>
<protein>
    <submittedName>
        <fullName evidence="1">Uncharacterized protein</fullName>
    </submittedName>
</protein>
<feature type="non-terminal residue" evidence="1">
    <location>
        <position position="73"/>
    </location>
</feature>
<reference evidence="2" key="1">
    <citation type="journal article" date="2018" name="Nat. Microbiol.">
        <title>Leveraging single-cell genomics to expand the fungal tree of life.</title>
        <authorList>
            <person name="Ahrendt S.R."/>
            <person name="Quandt C.A."/>
            <person name="Ciobanu D."/>
            <person name="Clum A."/>
            <person name="Salamov A."/>
            <person name="Andreopoulos B."/>
            <person name="Cheng J.F."/>
            <person name="Woyke T."/>
            <person name="Pelin A."/>
            <person name="Henrissat B."/>
            <person name="Reynolds N.K."/>
            <person name="Benny G.L."/>
            <person name="Smith M.E."/>
            <person name="James T.Y."/>
            <person name="Grigoriev I.V."/>
        </authorList>
    </citation>
    <scope>NUCLEOTIDE SEQUENCE [LARGE SCALE GENOMIC DNA]</scope>
    <source>
        <strain evidence="2">CSF55</strain>
    </source>
</reference>
<sequence length="73" mass="8316">RPQLEYGLSLSILPKSAINLLQKAQNQILRRIVSGHKSTSVKALHKLLLVEMINIRNDSLNIRFAERLHNSTD</sequence>
<dbReference type="AlphaFoldDB" id="A0A4P9Y9P2"/>
<accession>A0A4P9Y9P2</accession>
<organism evidence="1 2">
    <name type="scientific">Rozella allomycis (strain CSF55)</name>
    <dbReference type="NCBI Taxonomy" id="988480"/>
    <lineage>
        <taxon>Eukaryota</taxon>
        <taxon>Fungi</taxon>
        <taxon>Fungi incertae sedis</taxon>
        <taxon>Cryptomycota</taxon>
        <taxon>Cryptomycota incertae sedis</taxon>
        <taxon>Rozella</taxon>
    </lineage>
</organism>
<evidence type="ECO:0000313" key="1">
    <source>
        <dbReference type="EMBL" id="RKP15828.1"/>
    </source>
</evidence>
<name>A0A4P9Y9P2_ROZAC</name>
<feature type="non-terminal residue" evidence="1">
    <location>
        <position position="1"/>
    </location>
</feature>